<dbReference type="GO" id="GO:0006412">
    <property type="term" value="P:translation"/>
    <property type="evidence" value="ECO:0007669"/>
    <property type="project" value="InterPro"/>
</dbReference>
<dbReference type="GO" id="GO:0008097">
    <property type="term" value="F:5S rRNA binding"/>
    <property type="evidence" value="ECO:0007669"/>
    <property type="project" value="InterPro"/>
</dbReference>
<evidence type="ECO:0000256" key="4">
    <source>
        <dbReference type="ARBA" id="ARBA00023274"/>
    </source>
</evidence>
<sequence length="101" mass="11043">MKCRPSMQHATLNAESRSIAGRKTDALRSEGKVPAVVYGFGIEPTSITVDRNEFIRVFSSAGNSTVVDLTIGGTKHPVLIGDIQRDPLTNFVTHADFRRVD</sequence>
<dbReference type="Pfam" id="PF01386">
    <property type="entry name" value="Ribosomal_L25p"/>
    <property type="match status" value="1"/>
</dbReference>
<dbReference type="InterPro" id="IPR011035">
    <property type="entry name" value="Ribosomal_bL25/Gln-tRNA_synth"/>
</dbReference>
<comment type="caution">
    <text evidence="6">The sequence shown here is derived from an EMBL/GenBank/DDBJ whole genome shotgun (WGS) entry which is preliminary data.</text>
</comment>
<dbReference type="InterPro" id="IPR029751">
    <property type="entry name" value="Ribosomal_L25_dom"/>
</dbReference>
<protein>
    <submittedName>
        <fullName evidence="6">50S ribosomal protein L25</fullName>
    </submittedName>
</protein>
<dbReference type="Gene3D" id="2.40.240.10">
    <property type="entry name" value="Ribosomal Protein L25, Chain P"/>
    <property type="match status" value="1"/>
</dbReference>
<proteinExistence type="predicted"/>
<dbReference type="CDD" id="cd00495">
    <property type="entry name" value="Ribosomal_L25_TL5_CTC"/>
    <property type="match status" value="1"/>
</dbReference>
<gene>
    <name evidence="6" type="ORF">UY72_C0080G0023</name>
</gene>
<dbReference type="PANTHER" id="PTHR33284">
    <property type="entry name" value="RIBOSOMAL PROTEIN L25/GLN-TRNA SYNTHETASE, ANTI-CODON-BINDING DOMAIN-CONTAINING PROTEIN"/>
    <property type="match status" value="1"/>
</dbReference>
<evidence type="ECO:0000313" key="7">
    <source>
        <dbReference type="Proteomes" id="UP000034846"/>
    </source>
</evidence>
<name>A0A0G1XBI4_9BACT</name>
<keyword evidence="4" id="KW-0687">Ribonucleoprotein</keyword>
<keyword evidence="2" id="KW-0694">RNA-binding</keyword>
<dbReference type="GO" id="GO:0022625">
    <property type="term" value="C:cytosolic large ribosomal subunit"/>
    <property type="evidence" value="ECO:0007669"/>
    <property type="project" value="TreeGrafter"/>
</dbReference>
<dbReference type="InterPro" id="IPR020930">
    <property type="entry name" value="Ribosomal_uL5_bac-type"/>
</dbReference>
<keyword evidence="1" id="KW-0699">rRNA-binding</keyword>
<evidence type="ECO:0000313" key="6">
    <source>
        <dbReference type="EMBL" id="KKW28235.1"/>
    </source>
</evidence>
<feature type="domain" description="Large ribosomal subunit protein bL25 L25" evidence="5">
    <location>
        <begin position="12"/>
        <end position="97"/>
    </location>
</feature>
<organism evidence="6 7">
    <name type="scientific">Candidatus Uhrbacteria bacterium GW2011_GWD2_52_7</name>
    <dbReference type="NCBI Taxonomy" id="1618989"/>
    <lineage>
        <taxon>Bacteria</taxon>
        <taxon>Candidatus Uhriibacteriota</taxon>
    </lineage>
</organism>
<evidence type="ECO:0000256" key="2">
    <source>
        <dbReference type="ARBA" id="ARBA00022884"/>
    </source>
</evidence>
<dbReference type="GO" id="GO:0003735">
    <property type="term" value="F:structural constituent of ribosome"/>
    <property type="evidence" value="ECO:0007669"/>
    <property type="project" value="InterPro"/>
</dbReference>
<dbReference type="AlphaFoldDB" id="A0A0G1XBI4"/>
<dbReference type="InterPro" id="IPR001021">
    <property type="entry name" value="Ribosomal_bL25_long"/>
</dbReference>
<evidence type="ECO:0000256" key="1">
    <source>
        <dbReference type="ARBA" id="ARBA00022730"/>
    </source>
</evidence>
<dbReference type="PANTHER" id="PTHR33284:SF1">
    <property type="entry name" value="RIBOSOMAL PROTEIN L25_GLN-TRNA SYNTHETASE, ANTI-CODON-BINDING DOMAIN-CONTAINING PROTEIN"/>
    <property type="match status" value="1"/>
</dbReference>
<dbReference type="EMBL" id="LCRD01000080">
    <property type="protein sequence ID" value="KKW28235.1"/>
    <property type="molecule type" value="Genomic_DNA"/>
</dbReference>
<accession>A0A0G1XBI4</accession>
<keyword evidence="3 6" id="KW-0689">Ribosomal protein</keyword>
<evidence type="ECO:0000256" key="3">
    <source>
        <dbReference type="ARBA" id="ARBA00022980"/>
    </source>
</evidence>
<dbReference type="InterPro" id="IPR020056">
    <property type="entry name" value="Rbsml_bL25/Gln-tRNA_synth_N"/>
</dbReference>
<feature type="non-terminal residue" evidence="6">
    <location>
        <position position="101"/>
    </location>
</feature>
<dbReference type="SUPFAM" id="SSF50715">
    <property type="entry name" value="Ribosomal protein L25-like"/>
    <property type="match status" value="1"/>
</dbReference>
<evidence type="ECO:0000259" key="5">
    <source>
        <dbReference type="Pfam" id="PF01386"/>
    </source>
</evidence>
<dbReference type="NCBIfam" id="TIGR00731">
    <property type="entry name" value="bL25_bact_ctc"/>
    <property type="match status" value="1"/>
</dbReference>
<reference evidence="6 7" key="1">
    <citation type="journal article" date="2015" name="Nature">
        <title>rRNA introns, odd ribosomes, and small enigmatic genomes across a large radiation of phyla.</title>
        <authorList>
            <person name="Brown C.T."/>
            <person name="Hug L.A."/>
            <person name="Thomas B.C."/>
            <person name="Sharon I."/>
            <person name="Castelle C.J."/>
            <person name="Singh A."/>
            <person name="Wilkins M.J."/>
            <person name="Williams K.H."/>
            <person name="Banfield J.F."/>
        </authorList>
    </citation>
    <scope>NUCLEOTIDE SEQUENCE [LARGE SCALE GENOMIC DNA]</scope>
</reference>
<dbReference type="Proteomes" id="UP000034846">
    <property type="component" value="Unassembled WGS sequence"/>
</dbReference>